<gene>
    <name evidence="2" type="ORF">LUZ63_017399</name>
</gene>
<evidence type="ECO:0000313" key="3">
    <source>
        <dbReference type="Proteomes" id="UP001151287"/>
    </source>
</evidence>
<dbReference type="Proteomes" id="UP001151287">
    <property type="component" value="Unassembled WGS sequence"/>
</dbReference>
<accession>A0A9Q0HG50</accession>
<evidence type="ECO:0000259" key="1">
    <source>
        <dbReference type="Pfam" id="PF03478"/>
    </source>
</evidence>
<dbReference type="InterPro" id="IPR050942">
    <property type="entry name" value="F-box_BR-signaling"/>
</dbReference>
<dbReference type="PANTHER" id="PTHR44259">
    <property type="entry name" value="OS07G0183000 PROTEIN-RELATED"/>
    <property type="match status" value="1"/>
</dbReference>
<dbReference type="AlphaFoldDB" id="A0A9Q0HG50"/>
<keyword evidence="3" id="KW-1185">Reference proteome</keyword>
<comment type="caution">
    <text evidence="2">The sequence shown here is derived from an EMBL/GenBank/DDBJ whole genome shotgun (WGS) entry which is preliminary data.</text>
</comment>
<sequence length="404" mass="46621">METSPLEFSDWAYLPEGVVNLISEKVKSVTDHVRFRAVCSPWRSASLPKPRHLPPQLPWLIIPWVSRDKNDNGIRLFYDLWEDKMRKLYLPETSGTVCCASYCGWLLLAPSEGIQLLLLNPLTGACIQLPPFATSMRYVGDQSNEPRFDHLWRDPVLGTFMIKKVIFFDDPTNPNCLIAVFLQTCEGFFCCHVGDPFWTRFDCRHLDRFSKFMDATYYNGRFYLLCDRAMEIIEFNKPEQSTVHPFEQDLDYVRMFLLEEKSGVLVVGVRNTEEEAEEEDTPATDDPKEDIVKCPKKKVEVYQYQEAFKLKKVTDASNTIFFCGSGVFPHLTVCSDDWDFLDGDSMYMECIDLSLEGKDRGESSYSIYIAKVDDGMFEPLVSNIMKKPRICPSAHATWFQPSFF</sequence>
<protein>
    <recommendedName>
        <fullName evidence="1">KIB1-4 beta-propeller domain-containing protein</fullName>
    </recommendedName>
</protein>
<feature type="domain" description="KIB1-4 beta-propeller" evidence="1">
    <location>
        <begin position="77"/>
        <end position="358"/>
    </location>
</feature>
<organism evidence="2 3">
    <name type="scientific">Rhynchospora breviuscula</name>
    <dbReference type="NCBI Taxonomy" id="2022672"/>
    <lineage>
        <taxon>Eukaryota</taxon>
        <taxon>Viridiplantae</taxon>
        <taxon>Streptophyta</taxon>
        <taxon>Embryophyta</taxon>
        <taxon>Tracheophyta</taxon>
        <taxon>Spermatophyta</taxon>
        <taxon>Magnoliopsida</taxon>
        <taxon>Liliopsida</taxon>
        <taxon>Poales</taxon>
        <taxon>Cyperaceae</taxon>
        <taxon>Cyperoideae</taxon>
        <taxon>Rhynchosporeae</taxon>
        <taxon>Rhynchospora</taxon>
    </lineage>
</organism>
<reference evidence="2" key="1">
    <citation type="journal article" date="2022" name="Cell">
        <title>Repeat-based holocentromeres influence genome architecture and karyotype evolution.</title>
        <authorList>
            <person name="Hofstatter P.G."/>
            <person name="Thangavel G."/>
            <person name="Lux T."/>
            <person name="Neumann P."/>
            <person name="Vondrak T."/>
            <person name="Novak P."/>
            <person name="Zhang M."/>
            <person name="Costa L."/>
            <person name="Castellani M."/>
            <person name="Scott A."/>
            <person name="Toegelov H."/>
            <person name="Fuchs J."/>
            <person name="Mata-Sucre Y."/>
            <person name="Dias Y."/>
            <person name="Vanzela A.L.L."/>
            <person name="Huettel B."/>
            <person name="Almeida C.C.S."/>
            <person name="Simkova H."/>
            <person name="Souza G."/>
            <person name="Pedrosa-Harand A."/>
            <person name="Macas J."/>
            <person name="Mayer K.F.X."/>
            <person name="Houben A."/>
            <person name="Marques A."/>
        </authorList>
    </citation>
    <scope>NUCLEOTIDE SEQUENCE</scope>
    <source>
        <strain evidence="2">RhyBre1mFocal</strain>
    </source>
</reference>
<dbReference type="PANTHER" id="PTHR44259:SF114">
    <property type="entry name" value="OS06G0707300 PROTEIN"/>
    <property type="match status" value="1"/>
</dbReference>
<name>A0A9Q0HG50_9POAL</name>
<evidence type="ECO:0000313" key="2">
    <source>
        <dbReference type="EMBL" id="KAJ1686009.1"/>
    </source>
</evidence>
<dbReference type="EMBL" id="JAMQYH010000005">
    <property type="protein sequence ID" value="KAJ1686009.1"/>
    <property type="molecule type" value="Genomic_DNA"/>
</dbReference>
<dbReference type="Pfam" id="PF03478">
    <property type="entry name" value="Beta-prop_KIB1-4"/>
    <property type="match status" value="1"/>
</dbReference>
<dbReference type="OrthoDB" id="642536at2759"/>
<dbReference type="InterPro" id="IPR005174">
    <property type="entry name" value="KIB1-4_b-propeller"/>
</dbReference>
<proteinExistence type="predicted"/>